<evidence type="ECO:0000256" key="1">
    <source>
        <dbReference type="SAM" id="Phobius"/>
    </source>
</evidence>
<evidence type="ECO:0000313" key="2">
    <source>
        <dbReference type="EMBL" id="AXY56407.1"/>
    </source>
</evidence>
<keyword evidence="1" id="KW-0812">Transmembrane</keyword>
<dbReference type="EMBL" id="CP032134">
    <property type="protein sequence ID" value="AXY56407.1"/>
    <property type="molecule type" value="Genomic_DNA"/>
</dbReference>
<accession>A0A3B7LXN6</accession>
<protein>
    <submittedName>
        <fullName evidence="2">Uncharacterized protein</fullName>
    </submittedName>
</protein>
<reference evidence="3" key="1">
    <citation type="submission" date="2018-09" db="EMBL/GenBank/DDBJ databases">
        <title>The complete genome of Acinetobacter sp. strain WCHAc010005.</title>
        <authorList>
            <person name="Hu Y."/>
            <person name="Long H."/>
            <person name="Feng Y."/>
            <person name="Zong Z."/>
        </authorList>
    </citation>
    <scope>NUCLEOTIDE SEQUENCE [LARGE SCALE GENOMIC DNA]</scope>
    <source>
        <strain evidence="3">WCHAc010005</strain>
    </source>
</reference>
<dbReference type="Proteomes" id="UP000263753">
    <property type="component" value="Chromosome"/>
</dbReference>
<feature type="transmembrane region" description="Helical" evidence="1">
    <location>
        <begin position="32"/>
        <end position="51"/>
    </location>
</feature>
<proteinExistence type="predicted"/>
<evidence type="ECO:0000313" key="3">
    <source>
        <dbReference type="Proteomes" id="UP000263753"/>
    </source>
</evidence>
<dbReference type="KEGG" id="achi:CDG60_07375"/>
<gene>
    <name evidence="2" type="ORF">CDG60_07375</name>
</gene>
<sequence>MILHVAKKLGLLYISFVEANVTKMLRLNMERFLLNLLFMCLLCTVFNNTVYKRAALAKA</sequence>
<dbReference type="AlphaFoldDB" id="A0A3B7LXN6"/>
<keyword evidence="1" id="KW-0472">Membrane</keyword>
<keyword evidence="1" id="KW-1133">Transmembrane helix</keyword>
<name>A0A3B7LXN6_9GAMM</name>
<organism evidence="2 3">
    <name type="scientific">Acinetobacter chinensis</name>
    <dbReference type="NCBI Taxonomy" id="2004650"/>
    <lineage>
        <taxon>Bacteria</taxon>
        <taxon>Pseudomonadati</taxon>
        <taxon>Pseudomonadota</taxon>
        <taxon>Gammaproteobacteria</taxon>
        <taxon>Moraxellales</taxon>
        <taxon>Moraxellaceae</taxon>
        <taxon>Acinetobacter</taxon>
    </lineage>
</organism>